<accession>A0AAD9WZ70</accession>
<keyword evidence="2" id="KW-1185">Reference proteome</keyword>
<comment type="caution">
    <text evidence="1">The sequence shown here is derived from an EMBL/GenBank/DDBJ whole genome shotgun (WGS) entry which is preliminary data.</text>
</comment>
<dbReference type="AlphaFoldDB" id="A0AAD9WZ70"/>
<dbReference type="EMBL" id="JANJYI010000005">
    <property type="protein sequence ID" value="KAK2649349.1"/>
    <property type="molecule type" value="Genomic_DNA"/>
</dbReference>
<evidence type="ECO:0000313" key="1">
    <source>
        <dbReference type="EMBL" id="KAK2649349.1"/>
    </source>
</evidence>
<feature type="non-terminal residue" evidence="1">
    <location>
        <position position="1"/>
    </location>
</feature>
<gene>
    <name evidence="1" type="ORF">Ddye_016838</name>
</gene>
<dbReference type="Proteomes" id="UP001280121">
    <property type="component" value="Unassembled WGS sequence"/>
</dbReference>
<proteinExistence type="predicted"/>
<reference evidence="1" key="1">
    <citation type="journal article" date="2023" name="Plant J.">
        <title>Genome sequences and population genomics provide insights into the demographic history, inbreeding, and mutation load of two 'living fossil' tree species of Dipteronia.</title>
        <authorList>
            <person name="Feng Y."/>
            <person name="Comes H.P."/>
            <person name="Chen J."/>
            <person name="Zhu S."/>
            <person name="Lu R."/>
            <person name="Zhang X."/>
            <person name="Li P."/>
            <person name="Qiu J."/>
            <person name="Olsen K.M."/>
            <person name="Qiu Y."/>
        </authorList>
    </citation>
    <scope>NUCLEOTIDE SEQUENCE</scope>
    <source>
        <strain evidence="1">KIB01</strain>
    </source>
</reference>
<organism evidence="1 2">
    <name type="scientific">Dipteronia dyeriana</name>
    <dbReference type="NCBI Taxonomy" id="168575"/>
    <lineage>
        <taxon>Eukaryota</taxon>
        <taxon>Viridiplantae</taxon>
        <taxon>Streptophyta</taxon>
        <taxon>Embryophyta</taxon>
        <taxon>Tracheophyta</taxon>
        <taxon>Spermatophyta</taxon>
        <taxon>Magnoliopsida</taxon>
        <taxon>eudicotyledons</taxon>
        <taxon>Gunneridae</taxon>
        <taxon>Pentapetalae</taxon>
        <taxon>rosids</taxon>
        <taxon>malvids</taxon>
        <taxon>Sapindales</taxon>
        <taxon>Sapindaceae</taxon>
        <taxon>Hippocastanoideae</taxon>
        <taxon>Acereae</taxon>
        <taxon>Dipteronia</taxon>
    </lineage>
</organism>
<protein>
    <submittedName>
        <fullName evidence="1">Uncharacterized protein</fullName>
    </submittedName>
</protein>
<evidence type="ECO:0000313" key="2">
    <source>
        <dbReference type="Proteomes" id="UP001280121"/>
    </source>
</evidence>
<name>A0AAD9WZ70_9ROSI</name>
<sequence>LEQEFNPVMVPIATKNGEITIQEAHFLLMSFEAKLEHFEISIELHNICKCSYENSERRAF</sequence>